<proteinExistence type="predicted"/>
<reference evidence="1" key="2">
    <citation type="submission" date="2020-05" db="UniProtKB">
        <authorList>
            <consortium name="EnsemblMetazoa"/>
        </authorList>
    </citation>
    <scope>IDENTIFICATION</scope>
    <source>
        <strain evidence="1">IAEA</strain>
    </source>
</reference>
<name>A0A1B0AH47_GLOPL</name>
<dbReference type="Proteomes" id="UP000092445">
    <property type="component" value="Unassembled WGS sequence"/>
</dbReference>
<evidence type="ECO:0000313" key="2">
    <source>
        <dbReference type="Proteomes" id="UP000092445"/>
    </source>
</evidence>
<dbReference type="AlphaFoldDB" id="A0A1B0AH47"/>
<accession>A0A1B0AH47</accession>
<keyword evidence="2" id="KW-1185">Reference proteome</keyword>
<protein>
    <submittedName>
        <fullName evidence="1">Uncharacterized protein</fullName>
    </submittedName>
</protein>
<dbReference type="EnsemblMetazoa" id="GPAI045579-RA">
    <property type="protein sequence ID" value="GPAI045579-PA"/>
    <property type="gene ID" value="GPAI045579"/>
</dbReference>
<evidence type="ECO:0000313" key="1">
    <source>
        <dbReference type="EnsemblMetazoa" id="GPAI045579-PA"/>
    </source>
</evidence>
<dbReference type="VEuPathDB" id="VectorBase:GPAI045579"/>
<reference evidence="2" key="1">
    <citation type="submission" date="2014-03" db="EMBL/GenBank/DDBJ databases">
        <authorList>
            <person name="Aksoy S."/>
            <person name="Warren W."/>
            <person name="Wilson R.K."/>
        </authorList>
    </citation>
    <scope>NUCLEOTIDE SEQUENCE [LARGE SCALE GENOMIC DNA]</scope>
    <source>
        <strain evidence="2">IAEA</strain>
    </source>
</reference>
<organism evidence="1 2">
    <name type="scientific">Glossina pallidipes</name>
    <name type="common">Tsetse fly</name>
    <dbReference type="NCBI Taxonomy" id="7398"/>
    <lineage>
        <taxon>Eukaryota</taxon>
        <taxon>Metazoa</taxon>
        <taxon>Ecdysozoa</taxon>
        <taxon>Arthropoda</taxon>
        <taxon>Hexapoda</taxon>
        <taxon>Insecta</taxon>
        <taxon>Pterygota</taxon>
        <taxon>Neoptera</taxon>
        <taxon>Endopterygota</taxon>
        <taxon>Diptera</taxon>
        <taxon>Brachycera</taxon>
        <taxon>Muscomorpha</taxon>
        <taxon>Hippoboscoidea</taxon>
        <taxon>Glossinidae</taxon>
        <taxon>Glossina</taxon>
    </lineage>
</organism>
<sequence length="165" mass="19150">MWPNSSILGFEFSFKQTHVHLMNQQQLHNRQLFINVTLSGSGVRFRTQKVSNDELRDRRAVIREADCVYCFFWSHAYHITDSATTIYLDSAFMRNNIFMPKTLLSILAPPYRDYTRNLLPEKQNKARVDKAYTGLLLTPTDPVSYPDATEKQADQNDMLDCATSY</sequence>